<evidence type="ECO:0000256" key="1">
    <source>
        <dbReference type="ARBA" id="ARBA00004141"/>
    </source>
</evidence>
<sequence length="442" mass="48554">MKASQQDIESVGGENKPWSRWECRLWTINLFLGTCMLYAARVALPVCATVIAHEYSWNKNDAGIVLSSFFWGYACTQVIAGYLADRCGGERILRISTVTWALLTFFTPHLFDISYSTNNPMFIIILIRSATGIGQAFHLPSMASLISRHLTSHDKGRVFGICLAGSHLGTALAGAVGSLLLENLGWRALFQCVGFMSIIWWTLLRFMSSSRNKSIDSDSFVSDSHLQHGIRKPLLINTSENIVPWATLFKHPSFWAAAIAQYCGANAYYTLFSWLPYYFSDTYPDAKGIVYNVVPSLAIVITSFFAPFIASTLFLSVHSLTVTRKLMEGISLVAMAVCLLISSQSMSFNSSLTTFTLAMAARGFHHGGVSVNPCDLAPNHTGSVFGVFNAFAAITGFVGVYMAGYILHETGSTWAYVFIFTSLQCFVGAITFSLFGTANRIV</sequence>
<dbReference type="GO" id="GO:0015291">
    <property type="term" value="F:secondary active transmembrane transporter activity"/>
    <property type="evidence" value="ECO:0007669"/>
    <property type="project" value="UniProtKB-ARBA"/>
</dbReference>
<reference evidence="7 8" key="2">
    <citation type="submission" date="2018-11" db="EMBL/GenBank/DDBJ databases">
        <authorList>
            <consortium name="Pathogen Informatics"/>
        </authorList>
    </citation>
    <scope>NUCLEOTIDE SEQUENCE [LARGE SCALE GENOMIC DNA]</scope>
</reference>
<dbReference type="InterPro" id="IPR036259">
    <property type="entry name" value="MFS_trans_sf"/>
</dbReference>
<feature type="transmembrane region" description="Helical" evidence="5">
    <location>
        <begin position="254"/>
        <end position="277"/>
    </location>
</feature>
<evidence type="ECO:0000313" key="9">
    <source>
        <dbReference type="WBParaSite" id="TCLT_0000426501-mRNA-1"/>
    </source>
</evidence>
<dbReference type="OrthoDB" id="2985014at2759"/>
<feature type="transmembrane region" description="Helical" evidence="5">
    <location>
        <begin position="414"/>
        <end position="435"/>
    </location>
</feature>
<reference evidence="9" key="1">
    <citation type="submission" date="2017-02" db="UniProtKB">
        <authorList>
            <consortium name="WormBaseParasite"/>
        </authorList>
    </citation>
    <scope>IDENTIFICATION</scope>
</reference>
<keyword evidence="8" id="KW-1185">Reference proteome</keyword>
<dbReference type="AlphaFoldDB" id="A0A0N5CVD5"/>
<name>A0A0N5CVD5_THECL</name>
<feature type="transmembrane region" description="Helical" evidence="5">
    <location>
        <begin position="297"/>
        <end position="317"/>
    </location>
</feature>
<keyword evidence="3 5" id="KW-1133">Transmembrane helix</keyword>
<dbReference type="Gene3D" id="1.20.1250.20">
    <property type="entry name" value="MFS general substrate transporter like domains"/>
    <property type="match status" value="2"/>
</dbReference>
<dbReference type="InterPro" id="IPR050382">
    <property type="entry name" value="MFS_Na/Anion_cotransporter"/>
</dbReference>
<evidence type="ECO:0000256" key="5">
    <source>
        <dbReference type="SAM" id="Phobius"/>
    </source>
</evidence>
<feature type="transmembrane region" description="Helical" evidence="5">
    <location>
        <begin position="91"/>
        <end position="111"/>
    </location>
</feature>
<evidence type="ECO:0000256" key="3">
    <source>
        <dbReference type="ARBA" id="ARBA00022989"/>
    </source>
</evidence>
<evidence type="ECO:0000313" key="8">
    <source>
        <dbReference type="Proteomes" id="UP000276776"/>
    </source>
</evidence>
<comment type="subcellular location">
    <subcellularLocation>
        <location evidence="1">Membrane</location>
        <topology evidence="1">Multi-pass membrane protein</topology>
    </subcellularLocation>
</comment>
<dbReference type="EMBL" id="UYYF01004281">
    <property type="protein sequence ID" value="VDN01336.1"/>
    <property type="molecule type" value="Genomic_DNA"/>
</dbReference>
<evidence type="ECO:0000256" key="2">
    <source>
        <dbReference type="ARBA" id="ARBA00022692"/>
    </source>
</evidence>
<feature type="transmembrane region" description="Helical" evidence="5">
    <location>
        <begin position="329"/>
        <end position="348"/>
    </location>
</feature>
<feature type="transmembrane region" description="Helical" evidence="5">
    <location>
        <begin position="186"/>
        <end position="204"/>
    </location>
</feature>
<dbReference type="InterPro" id="IPR020846">
    <property type="entry name" value="MFS_dom"/>
</dbReference>
<feature type="transmembrane region" description="Helical" evidence="5">
    <location>
        <begin position="385"/>
        <end position="407"/>
    </location>
</feature>
<evidence type="ECO:0000259" key="6">
    <source>
        <dbReference type="PROSITE" id="PS50850"/>
    </source>
</evidence>
<dbReference type="PROSITE" id="PS50850">
    <property type="entry name" value="MFS"/>
    <property type="match status" value="1"/>
</dbReference>
<dbReference type="Pfam" id="PF07690">
    <property type="entry name" value="MFS_1"/>
    <property type="match status" value="1"/>
</dbReference>
<dbReference type="InterPro" id="IPR011701">
    <property type="entry name" value="MFS"/>
</dbReference>
<feature type="transmembrane region" description="Helical" evidence="5">
    <location>
        <begin position="158"/>
        <end position="180"/>
    </location>
</feature>
<dbReference type="WBParaSite" id="TCLT_0000426501-mRNA-1">
    <property type="protein sequence ID" value="TCLT_0000426501-mRNA-1"/>
    <property type="gene ID" value="TCLT_0000426501"/>
</dbReference>
<dbReference type="GO" id="GO:0015867">
    <property type="term" value="P:ATP transport"/>
    <property type="evidence" value="ECO:0007669"/>
    <property type="project" value="TreeGrafter"/>
</dbReference>
<dbReference type="InterPro" id="IPR044777">
    <property type="entry name" value="SLC17A9-like"/>
</dbReference>
<evidence type="ECO:0000256" key="4">
    <source>
        <dbReference type="ARBA" id="ARBA00023136"/>
    </source>
</evidence>
<dbReference type="PANTHER" id="PTHR11662:SF279">
    <property type="entry name" value="VOLTAGE-GATED PURINE NUCLEOTIDE UNIPORTER SLC17A9"/>
    <property type="match status" value="1"/>
</dbReference>
<evidence type="ECO:0000313" key="7">
    <source>
        <dbReference type="EMBL" id="VDN01336.1"/>
    </source>
</evidence>
<dbReference type="STRING" id="103827.A0A0N5CVD5"/>
<accession>A0A0N5CVD5</accession>
<dbReference type="FunFam" id="1.20.1250.20:FF:000059">
    <property type="entry name" value="Solute carrier family 17 member 9"/>
    <property type="match status" value="1"/>
</dbReference>
<dbReference type="GO" id="GO:0016020">
    <property type="term" value="C:membrane"/>
    <property type="evidence" value="ECO:0007669"/>
    <property type="project" value="UniProtKB-SubCell"/>
</dbReference>
<keyword evidence="4 5" id="KW-0472">Membrane</keyword>
<feature type="transmembrane region" description="Helical" evidence="5">
    <location>
        <begin position="26"/>
        <end position="52"/>
    </location>
</feature>
<feature type="transmembrane region" description="Helical" evidence="5">
    <location>
        <begin position="123"/>
        <end position="146"/>
    </location>
</feature>
<keyword evidence="2 5" id="KW-0812">Transmembrane</keyword>
<feature type="domain" description="Major facilitator superfamily (MFS) profile" evidence="6">
    <location>
        <begin position="26"/>
        <end position="440"/>
    </location>
</feature>
<dbReference type="OMA" id="LITFWMP"/>
<organism evidence="9">
    <name type="scientific">Thelazia callipaeda</name>
    <name type="common">Oriental eyeworm</name>
    <name type="synonym">Parasitic nematode</name>
    <dbReference type="NCBI Taxonomy" id="103827"/>
    <lineage>
        <taxon>Eukaryota</taxon>
        <taxon>Metazoa</taxon>
        <taxon>Ecdysozoa</taxon>
        <taxon>Nematoda</taxon>
        <taxon>Chromadorea</taxon>
        <taxon>Rhabditida</taxon>
        <taxon>Spirurina</taxon>
        <taxon>Spiruromorpha</taxon>
        <taxon>Thelazioidea</taxon>
        <taxon>Thelaziidae</taxon>
        <taxon>Thelazia</taxon>
    </lineage>
</organism>
<protein>
    <submittedName>
        <fullName evidence="9">MFS domain-containing protein</fullName>
    </submittedName>
</protein>
<dbReference type="PANTHER" id="PTHR11662">
    <property type="entry name" value="SOLUTE CARRIER FAMILY 17"/>
    <property type="match status" value="1"/>
</dbReference>
<feature type="transmembrane region" description="Helical" evidence="5">
    <location>
        <begin position="64"/>
        <end position="84"/>
    </location>
</feature>
<gene>
    <name evidence="7" type="ORF">TCLT_LOCUS4254</name>
</gene>
<proteinExistence type="predicted"/>
<dbReference type="Proteomes" id="UP000276776">
    <property type="component" value="Unassembled WGS sequence"/>
</dbReference>
<dbReference type="CDD" id="cd17380">
    <property type="entry name" value="MFS_SLC17A9_like"/>
    <property type="match status" value="1"/>
</dbReference>
<dbReference type="SUPFAM" id="SSF103473">
    <property type="entry name" value="MFS general substrate transporter"/>
    <property type="match status" value="1"/>
</dbReference>